<dbReference type="InterPro" id="IPR050858">
    <property type="entry name" value="Mal-CoA-ACP_Trans/PKS_FabD"/>
</dbReference>
<dbReference type="AlphaFoldDB" id="A0A077KUV8"/>
<comment type="catalytic activity">
    <reaction evidence="4">
        <text>holo-[ACP] + malonyl-CoA = malonyl-[ACP] + CoA</text>
        <dbReference type="Rhea" id="RHEA:41792"/>
        <dbReference type="Rhea" id="RHEA-COMP:9623"/>
        <dbReference type="Rhea" id="RHEA-COMP:9685"/>
        <dbReference type="ChEBI" id="CHEBI:57287"/>
        <dbReference type="ChEBI" id="CHEBI:57384"/>
        <dbReference type="ChEBI" id="CHEBI:64479"/>
        <dbReference type="ChEBI" id="CHEBI:78449"/>
        <dbReference type="EC" id="2.3.1.39"/>
    </reaction>
</comment>
<protein>
    <recommendedName>
        <fullName evidence="1">[acyl-carrier-protein] S-malonyltransferase</fullName>
        <ecNumber evidence="1">2.3.1.39</ecNumber>
    </recommendedName>
</protein>
<evidence type="ECO:0000256" key="3">
    <source>
        <dbReference type="ARBA" id="ARBA00023315"/>
    </source>
</evidence>
<keyword evidence="3" id="KW-0012">Acyltransferase</keyword>
<dbReference type="Gene3D" id="3.30.70.250">
    <property type="entry name" value="Malonyl-CoA ACP transacylase, ACP-binding"/>
    <property type="match status" value="1"/>
</dbReference>
<evidence type="ECO:0000256" key="5">
    <source>
        <dbReference type="SAM" id="MobiDB-lite"/>
    </source>
</evidence>
<dbReference type="InterPro" id="IPR049416">
    <property type="entry name" value="VinK-like_small"/>
</dbReference>
<dbReference type="PANTHER" id="PTHR42681:SF1">
    <property type="entry name" value="MALONYL-COA-ACYL CARRIER PROTEIN TRANSACYLASE, MITOCHONDRIAL"/>
    <property type="match status" value="1"/>
</dbReference>
<feature type="domain" description="Malonyl-CoA-[acyl-carrier-protein] transacylase small" evidence="6">
    <location>
        <begin position="191"/>
        <end position="252"/>
    </location>
</feature>
<dbReference type="GO" id="GO:0004314">
    <property type="term" value="F:[acyl-carrier-protein] S-malonyltransferase activity"/>
    <property type="evidence" value="ECO:0007669"/>
    <property type="project" value="UniProtKB-EC"/>
</dbReference>
<evidence type="ECO:0000256" key="2">
    <source>
        <dbReference type="ARBA" id="ARBA00022679"/>
    </source>
</evidence>
<evidence type="ECO:0000259" key="6">
    <source>
        <dbReference type="Pfam" id="PF21124"/>
    </source>
</evidence>
<dbReference type="InterPro" id="IPR016035">
    <property type="entry name" value="Acyl_Trfase/lysoPLipase"/>
</dbReference>
<organism evidence="7">
    <name type="scientific">Streptomyces sp. ML694-90F3</name>
    <dbReference type="NCBI Taxonomy" id="1265536"/>
    <lineage>
        <taxon>Bacteria</taxon>
        <taxon>Bacillati</taxon>
        <taxon>Actinomycetota</taxon>
        <taxon>Actinomycetes</taxon>
        <taxon>Kitasatosporales</taxon>
        <taxon>Streptomycetaceae</taxon>
        <taxon>Streptomyces</taxon>
    </lineage>
</organism>
<accession>A0A077KUV8</accession>
<dbReference type="Pfam" id="PF21124">
    <property type="entry name" value="VinK_C"/>
    <property type="match status" value="1"/>
</dbReference>
<dbReference type="EC" id="2.3.1.39" evidence="1"/>
<dbReference type="Gene3D" id="3.40.366.10">
    <property type="entry name" value="Malonyl-Coenzyme A Acyl Carrier Protein, domain 2"/>
    <property type="match status" value="1"/>
</dbReference>
<sequence length="369" mass="38875">METADPGARDATGTDRTGAGPGAGPEGRPGEGPAERSGARAGEGAGTGSGTGPAPADAPRGTAVVFPGMGPQDFAAVGKFLIVNPVAAALVAEASETLGYDLFRAYRDSAGDYSEAAQVAFLTTCTALARWSAERGDEPPGHIAGPSFGGKAAAVHSGALGFADAVRLTAQLARHEADYFAREQPDVVTHSFARTPADALTEIRAELDAMGEWHEISCHIDTDFHMLSLSRERLEWLGKRIRAAGGMPLYTMDPPMHCSVFAPLRDRVEAEVFPELAFTDPHTPVVADQDGSVRATADGVRRMLLDGFVEPVRWPDVVASLTARGVRDLRVCGPDSLFGRVPVTTRAFRVTPVDPRTALRRAPRPAAAV</sequence>
<dbReference type="InterPro" id="IPR001227">
    <property type="entry name" value="Ac_transferase_dom_sf"/>
</dbReference>
<evidence type="ECO:0000256" key="4">
    <source>
        <dbReference type="ARBA" id="ARBA00048462"/>
    </source>
</evidence>
<keyword evidence="2" id="KW-0808">Transferase</keyword>
<gene>
    <name evidence="7" type="primary">idnL2</name>
</gene>
<dbReference type="PANTHER" id="PTHR42681">
    <property type="entry name" value="MALONYL-COA-ACYL CARRIER PROTEIN TRANSACYLASE, MITOCHONDRIAL"/>
    <property type="match status" value="1"/>
</dbReference>
<evidence type="ECO:0000313" key="7">
    <source>
        <dbReference type="EMBL" id="BAP34708.1"/>
    </source>
</evidence>
<feature type="compositionally biased region" description="Gly residues" evidence="5">
    <location>
        <begin position="41"/>
        <end position="51"/>
    </location>
</feature>
<feature type="region of interest" description="Disordered" evidence="5">
    <location>
        <begin position="1"/>
        <end position="64"/>
    </location>
</feature>
<evidence type="ECO:0000256" key="1">
    <source>
        <dbReference type="ARBA" id="ARBA00013258"/>
    </source>
</evidence>
<proteinExistence type="predicted"/>
<dbReference type="GO" id="GO:0006633">
    <property type="term" value="P:fatty acid biosynthetic process"/>
    <property type="evidence" value="ECO:0007669"/>
    <property type="project" value="TreeGrafter"/>
</dbReference>
<reference evidence="7" key="1">
    <citation type="journal article" date="2013" name="J. Antibiot.">
        <title>Identification of the incednine biosynthetic gene cluster: characterization of novel beta-glutamate-beta-decarboxylase IdnL3.</title>
        <authorList>
            <person name="Takaishi M."/>
            <person name="Kudo F."/>
            <person name="Eguchi T."/>
        </authorList>
    </citation>
    <scope>NUCLEOTIDE SEQUENCE</scope>
    <source>
        <strain evidence="7">ML694-90F3</strain>
    </source>
</reference>
<dbReference type="EMBL" id="AB767280">
    <property type="protein sequence ID" value="BAP34708.1"/>
    <property type="molecule type" value="Genomic_DNA"/>
</dbReference>
<dbReference type="SUPFAM" id="SSF52151">
    <property type="entry name" value="FabD/lysophospholipase-like"/>
    <property type="match status" value="1"/>
</dbReference>
<name>A0A077KUV8_9ACTN</name>